<evidence type="ECO:0000259" key="2">
    <source>
        <dbReference type="SMART" id="SM00644"/>
    </source>
</evidence>
<proteinExistence type="inferred from homology"/>
<evidence type="ECO:0000256" key="1">
    <source>
        <dbReference type="ARBA" id="ARBA00007553"/>
    </source>
</evidence>
<comment type="similarity">
    <text evidence="1">Belongs to the N-acetylmuramoyl-L-alanine amidase 2 family.</text>
</comment>
<evidence type="ECO:0000313" key="5">
    <source>
        <dbReference type="Proteomes" id="UP000010847"/>
    </source>
</evidence>
<feature type="domain" description="N-acetylmuramoyl-L-alanine amidase" evidence="2">
    <location>
        <begin position="1"/>
        <end position="133"/>
    </location>
</feature>
<evidence type="ECO:0000259" key="3">
    <source>
        <dbReference type="SMART" id="SM00701"/>
    </source>
</evidence>
<dbReference type="SMART" id="SM00644">
    <property type="entry name" value="Ami_2"/>
    <property type="match status" value="1"/>
</dbReference>
<sequence>MDWQKIVVHHSASPVSVRRGRDTIPVNAAMIREWHLSRGWSDIGYHFVILPDGHCEEGRPLYRPGAHCNVGHRNFIGIGVCLVGNFSELEEVPEAQMNGLIEKVKALMAEFRLSIEDIELHREVPGAATECPGRYFPADFFRENLCGGRISTQ</sequence>
<dbReference type="EMBL" id="CP007032">
    <property type="protein sequence ID" value="AHF08040.1"/>
    <property type="molecule type" value="Genomic_DNA"/>
</dbReference>
<keyword evidence="5" id="KW-1185">Reference proteome</keyword>
<evidence type="ECO:0000313" key="4">
    <source>
        <dbReference type="EMBL" id="AHF08040.1"/>
    </source>
</evidence>
<dbReference type="SUPFAM" id="SSF55846">
    <property type="entry name" value="N-acetylmuramoyl-L-alanine amidase-like"/>
    <property type="match status" value="1"/>
</dbReference>
<dbReference type="STRING" id="871968.DESME_14125"/>
<dbReference type="Proteomes" id="UP000010847">
    <property type="component" value="Chromosome"/>
</dbReference>
<dbReference type="PANTHER" id="PTHR11022">
    <property type="entry name" value="PEPTIDOGLYCAN RECOGNITION PROTEIN"/>
    <property type="match status" value="1"/>
</dbReference>
<protein>
    <submittedName>
        <fullName evidence="4">N-acetylmuramoyl-L-alanine amidase</fullName>
    </submittedName>
</protein>
<dbReference type="RefSeq" id="WP_006718083.1">
    <property type="nucleotide sequence ID" value="NZ_CP007032.1"/>
</dbReference>
<dbReference type="HOGENOM" id="CLU_079366_2_2_9"/>
<dbReference type="InterPro" id="IPR002502">
    <property type="entry name" value="Amidase_domain"/>
</dbReference>
<accession>W0EAZ0</accession>
<dbReference type="SMART" id="SM00701">
    <property type="entry name" value="PGRP"/>
    <property type="match status" value="1"/>
</dbReference>
<dbReference type="KEGG" id="dmt:DESME_14125"/>
<dbReference type="PANTHER" id="PTHR11022:SF41">
    <property type="entry name" value="PEPTIDOGLYCAN-RECOGNITION PROTEIN LC-RELATED"/>
    <property type="match status" value="1"/>
</dbReference>
<dbReference type="InterPro" id="IPR006619">
    <property type="entry name" value="PGRP_domain_met/bac"/>
</dbReference>
<dbReference type="CDD" id="cd06583">
    <property type="entry name" value="PGRP"/>
    <property type="match status" value="1"/>
</dbReference>
<dbReference type="GO" id="GO:0008270">
    <property type="term" value="F:zinc ion binding"/>
    <property type="evidence" value="ECO:0007669"/>
    <property type="project" value="InterPro"/>
</dbReference>
<dbReference type="GO" id="GO:0008745">
    <property type="term" value="F:N-acetylmuramoyl-L-alanine amidase activity"/>
    <property type="evidence" value="ECO:0007669"/>
    <property type="project" value="InterPro"/>
</dbReference>
<organism evidence="4 5">
    <name type="scientific">Desulfitobacterium metallireducens DSM 15288</name>
    <dbReference type="NCBI Taxonomy" id="871968"/>
    <lineage>
        <taxon>Bacteria</taxon>
        <taxon>Bacillati</taxon>
        <taxon>Bacillota</taxon>
        <taxon>Clostridia</taxon>
        <taxon>Eubacteriales</taxon>
        <taxon>Desulfitobacteriaceae</taxon>
        <taxon>Desulfitobacterium</taxon>
    </lineage>
</organism>
<dbReference type="eggNOG" id="COG3023">
    <property type="taxonomic scope" value="Bacteria"/>
</dbReference>
<feature type="domain" description="Peptidoglycan recognition protein family" evidence="3">
    <location>
        <begin position="2"/>
        <end position="125"/>
    </location>
</feature>
<dbReference type="AlphaFoldDB" id="W0EAZ0"/>
<dbReference type="Gene3D" id="3.40.80.10">
    <property type="entry name" value="Peptidoglycan recognition protein-like"/>
    <property type="match status" value="1"/>
</dbReference>
<dbReference type="OrthoDB" id="9811296at2"/>
<dbReference type="InterPro" id="IPR015510">
    <property type="entry name" value="PGRP"/>
</dbReference>
<dbReference type="Pfam" id="PF01510">
    <property type="entry name" value="Amidase_2"/>
    <property type="match status" value="1"/>
</dbReference>
<dbReference type="GO" id="GO:0009253">
    <property type="term" value="P:peptidoglycan catabolic process"/>
    <property type="evidence" value="ECO:0007669"/>
    <property type="project" value="InterPro"/>
</dbReference>
<dbReference type="InterPro" id="IPR036505">
    <property type="entry name" value="Amidase/PGRP_sf"/>
</dbReference>
<reference evidence="4 5" key="1">
    <citation type="submission" date="2013-12" db="EMBL/GenBank/DDBJ databases">
        <authorList>
            <consortium name="DOE Joint Genome Institute"/>
            <person name="Smidt H."/>
            <person name="Huntemann M."/>
            <person name="Han J."/>
            <person name="Chen A."/>
            <person name="Kyrpides N."/>
            <person name="Mavromatis K."/>
            <person name="Markowitz V."/>
            <person name="Palaniappan K."/>
            <person name="Ivanova N."/>
            <person name="Schaumberg A."/>
            <person name="Pati A."/>
            <person name="Liolios K."/>
            <person name="Nordberg H.P."/>
            <person name="Cantor M.N."/>
            <person name="Hua S.X."/>
            <person name="Woyke T."/>
        </authorList>
    </citation>
    <scope>NUCLEOTIDE SEQUENCE [LARGE SCALE GENOMIC DNA]</scope>
    <source>
        <strain evidence="5">DSM 15288</strain>
    </source>
</reference>
<name>W0EAZ0_9FIRM</name>
<gene>
    <name evidence="4" type="ORF">DESME_14125</name>
</gene>